<organism evidence="5 6">
    <name type="scientific">Diabrotica virgifera virgifera</name>
    <name type="common">western corn rootworm</name>
    <dbReference type="NCBI Taxonomy" id="50390"/>
    <lineage>
        <taxon>Eukaryota</taxon>
        <taxon>Metazoa</taxon>
        <taxon>Ecdysozoa</taxon>
        <taxon>Arthropoda</taxon>
        <taxon>Hexapoda</taxon>
        <taxon>Insecta</taxon>
        <taxon>Pterygota</taxon>
        <taxon>Neoptera</taxon>
        <taxon>Endopterygota</taxon>
        <taxon>Coleoptera</taxon>
        <taxon>Polyphaga</taxon>
        <taxon>Cucujiformia</taxon>
        <taxon>Chrysomeloidea</taxon>
        <taxon>Chrysomelidae</taxon>
        <taxon>Galerucinae</taxon>
        <taxon>Diabroticina</taxon>
        <taxon>Diabroticites</taxon>
        <taxon>Diabrotica</taxon>
    </lineage>
</organism>
<evidence type="ECO:0000256" key="2">
    <source>
        <dbReference type="ARBA" id="ARBA00022525"/>
    </source>
</evidence>
<protein>
    <recommendedName>
        <fullName evidence="4">Single domain-containing protein</fullName>
    </recommendedName>
</protein>
<dbReference type="Proteomes" id="UP001652700">
    <property type="component" value="Unplaced"/>
</dbReference>
<keyword evidence="2" id="KW-0964">Secreted</keyword>
<evidence type="ECO:0000256" key="3">
    <source>
        <dbReference type="SAM" id="SignalP"/>
    </source>
</evidence>
<keyword evidence="3" id="KW-0732">Signal</keyword>
<feature type="chain" id="PRO_5047354685" description="Single domain-containing protein" evidence="3">
    <location>
        <begin position="18"/>
        <end position="89"/>
    </location>
</feature>
<dbReference type="InterPro" id="IPR029277">
    <property type="entry name" value="SVWC_dom"/>
</dbReference>
<proteinExistence type="predicted"/>
<name>A0ABM5JN44_DIAVI</name>
<dbReference type="SMART" id="SM01318">
    <property type="entry name" value="SVWC"/>
    <property type="match status" value="1"/>
</dbReference>
<evidence type="ECO:0000256" key="1">
    <source>
        <dbReference type="ARBA" id="ARBA00004613"/>
    </source>
</evidence>
<feature type="domain" description="Single" evidence="4">
    <location>
        <begin position="25"/>
        <end position="85"/>
    </location>
</feature>
<evidence type="ECO:0000313" key="5">
    <source>
        <dbReference type="EnsemblMetazoa" id="XP_050499362.1"/>
    </source>
</evidence>
<dbReference type="Pfam" id="PF15430">
    <property type="entry name" value="SVWC"/>
    <property type="match status" value="1"/>
</dbReference>
<comment type="subcellular location">
    <subcellularLocation>
        <location evidence="1">Secreted</location>
    </subcellularLocation>
</comment>
<dbReference type="GeneID" id="126879975"/>
<accession>A0ABM5JN44</accession>
<dbReference type="RefSeq" id="XP_050499362.1">
    <property type="nucleotide sequence ID" value="XM_050643405.1"/>
</dbReference>
<evidence type="ECO:0000259" key="4">
    <source>
        <dbReference type="SMART" id="SM01318"/>
    </source>
</evidence>
<reference evidence="5" key="1">
    <citation type="submission" date="2025-05" db="UniProtKB">
        <authorList>
            <consortium name="EnsemblMetazoa"/>
        </authorList>
    </citation>
    <scope>IDENTIFICATION</scope>
</reference>
<evidence type="ECO:0000313" key="6">
    <source>
        <dbReference type="Proteomes" id="UP001652700"/>
    </source>
</evidence>
<sequence>MKMIAVLFLCVVVAVNANCPDVPGVGDMKAGEQKPVHGTCNIATCNADGTYSELTCSAAVALPPCKFVDGDQTKLYPECCPKYWCPPKN</sequence>
<keyword evidence="6" id="KW-1185">Reference proteome</keyword>
<dbReference type="EnsemblMetazoa" id="XM_050643405.1">
    <property type="protein sequence ID" value="XP_050499362.1"/>
    <property type="gene ID" value="LOC126879975"/>
</dbReference>
<feature type="signal peptide" evidence="3">
    <location>
        <begin position="1"/>
        <end position="17"/>
    </location>
</feature>